<dbReference type="CTD" id="36345667"/>
<dbReference type="AlphaFoldDB" id="W6UP44"/>
<gene>
    <name evidence="2" type="ORF">EGR_09952</name>
</gene>
<keyword evidence="1" id="KW-0812">Transmembrane</keyword>
<organism evidence="2 3">
    <name type="scientific">Echinococcus granulosus</name>
    <name type="common">Hydatid tapeworm</name>
    <dbReference type="NCBI Taxonomy" id="6210"/>
    <lineage>
        <taxon>Eukaryota</taxon>
        <taxon>Metazoa</taxon>
        <taxon>Spiralia</taxon>
        <taxon>Lophotrochozoa</taxon>
        <taxon>Platyhelminthes</taxon>
        <taxon>Cestoda</taxon>
        <taxon>Eucestoda</taxon>
        <taxon>Cyclophyllidea</taxon>
        <taxon>Taeniidae</taxon>
        <taxon>Echinococcus</taxon>
        <taxon>Echinococcus granulosus group</taxon>
    </lineage>
</organism>
<evidence type="ECO:0000256" key="1">
    <source>
        <dbReference type="SAM" id="Phobius"/>
    </source>
</evidence>
<comment type="caution">
    <text evidence="2">The sequence shown here is derived from an EMBL/GenBank/DDBJ whole genome shotgun (WGS) entry which is preliminary data.</text>
</comment>
<sequence length="110" mass="11570">MRAAVCLAVSGGLAMWPVVGMAVSFVKKTPVFSVNSPCRPTNDLILRSSLEHMQGFGVDGGGSSHELELRLNHSRPLLLSTFVFLFSASVSTSALASNSTSTSFSASTFT</sequence>
<dbReference type="RefSeq" id="XP_024346385.1">
    <property type="nucleotide sequence ID" value="XM_024499201.1"/>
</dbReference>
<reference evidence="2 3" key="1">
    <citation type="journal article" date="2013" name="Nat. Genet.">
        <title>The genome of the hydatid tapeworm Echinococcus granulosus.</title>
        <authorList>
            <person name="Zheng H."/>
            <person name="Zhang W."/>
            <person name="Zhang L."/>
            <person name="Zhang Z."/>
            <person name="Li J."/>
            <person name="Lu G."/>
            <person name="Zhu Y."/>
            <person name="Wang Y."/>
            <person name="Huang Y."/>
            <person name="Liu J."/>
            <person name="Kang H."/>
            <person name="Chen J."/>
            <person name="Wang L."/>
            <person name="Chen A."/>
            <person name="Yu S."/>
            <person name="Gao Z."/>
            <person name="Jin L."/>
            <person name="Gu W."/>
            <person name="Wang Z."/>
            <person name="Zhao L."/>
            <person name="Shi B."/>
            <person name="Wen H."/>
            <person name="Lin R."/>
            <person name="Jones M.K."/>
            <person name="Brejova B."/>
            <person name="Vinar T."/>
            <person name="Zhao G."/>
            <person name="McManus D.P."/>
            <person name="Chen Z."/>
            <person name="Zhou Y."/>
            <person name="Wang S."/>
        </authorList>
    </citation>
    <scope>NUCLEOTIDE SEQUENCE [LARGE SCALE GENOMIC DNA]</scope>
</reference>
<dbReference type="GeneID" id="36345667"/>
<keyword evidence="1" id="KW-1133">Transmembrane helix</keyword>
<dbReference type="Proteomes" id="UP000019149">
    <property type="component" value="Unassembled WGS sequence"/>
</dbReference>
<protein>
    <submittedName>
        <fullName evidence="2">Uncharacterized protein</fullName>
    </submittedName>
</protein>
<keyword evidence="1" id="KW-0472">Membrane</keyword>
<evidence type="ECO:0000313" key="2">
    <source>
        <dbReference type="EMBL" id="EUB55189.1"/>
    </source>
</evidence>
<dbReference type="KEGG" id="egl:EGR_09952"/>
<proteinExistence type="predicted"/>
<feature type="transmembrane region" description="Helical" evidence="1">
    <location>
        <begin position="77"/>
        <end position="96"/>
    </location>
</feature>
<accession>W6UP44</accession>
<dbReference type="EMBL" id="APAU02000178">
    <property type="protein sequence ID" value="EUB55189.1"/>
    <property type="molecule type" value="Genomic_DNA"/>
</dbReference>
<name>W6UP44_ECHGR</name>
<keyword evidence="3" id="KW-1185">Reference proteome</keyword>
<evidence type="ECO:0000313" key="3">
    <source>
        <dbReference type="Proteomes" id="UP000019149"/>
    </source>
</evidence>